<sequence length="46" mass="4883">MGRLLKYLFRLIVLAALALVGYALFGDLDAPRAPVSLPLETPAAGQ</sequence>
<proteinExistence type="predicted"/>
<name>A0A8J7M660_9RHOB</name>
<keyword evidence="1" id="KW-1133">Transmembrane helix</keyword>
<dbReference type="AlphaFoldDB" id="A0A8J7M660"/>
<keyword evidence="1" id="KW-0812">Transmembrane</keyword>
<evidence type="ECO:0000256" key="1">
    <source>
        <dbReference type="SAM" id="Phobius"/>
    </source>
</evidence>
<feature type="transmembrane region" description="Helical" evidence="1">
    <location>
        <begin position="7"/>
        <end position="25"/>
    </location>
</feature>
<dbReference type="Proteomes" id="UP000655420">
    <property type="component" value="Unassembled WGS sequence"/>
</dbReference>
<dbReference type="RefSeq" id="WP_200607502.1">
    <property type="nucleotide sequence ID" value="NZ_JAEHHL010000001.1"/>
</dbReference>
<gene>
    <name evidence="2" type="ORF">H0I76_04450</name>
</gene>
<keyword evidence="1" id="KW-0472">Membrane</keyword>
<keyword evidence="3" id="KW-1185">Reference proteome</keyword>
<reference evidence="2" key="1">
    <citation type="submission" date="2020-12" db="EMBL/GenBank/DDBJ databases">
        <title>Bacterial taxonomy.</title>
        <authorList>
            <person name="Pan X."/>
        </authorList>
    </citation>
    <scope>NUCLEOTIDE SEQUENCE</scope>
    <source>
        <strain evidence="2">M0105</strain>
    </source>
</reference>
<organism evidence="2 3">
    <name type="scientific">Thermohalobaculum xanthum</name>
    <dbReference type="NCBI Taxonomy" id="2753746"/>
    <lineage>
        <taxon>Bacteria</taxon>
        <taxon>Pseudomonadati</taxon>
        <taxon>Pseudomonadota</taxon>
        <taxon>Alphaproteobacteria</taxon>
        <taxon>Rhodobacterales</taxon>
        <taxon>Paracoccaceae</taxon>
        <taxon>Thermohalobaculum</taxon>
    </lineage>
</organism>
<comment type="caution">
    <text evidence="2">The sequence shown here is derived from an EMBL/GenBank/DDBJ whole genome shotgun (WGS) entry which is preliminary data.</text>
</comment>
<protein>
    <submittedName>
        <fullName evidence="2">Uncharacterized protein</fullName>
    </submittedName>
</protein>
<evidence type="ECO:0000313" key="3">
    <source>
        <dbReference type="Proteomes" id="UP000655420"/>
    </source>
</evidence>
<evidence type="ECO:0000313" key="2">
    <source>
        <dbReference type="EMBL" id="MBK0398430.1"/>
    </source>
</evidence>
<dbReference type="EMBL" id="JAEHHL010000001">
    <property type="protein sequence ID" value="MBK0398430.1"/>
    <property type="molecule type" value="Genomic_DNA"/>
</dbReference>
<accession>A0A8J7M660</accession>